<dbReference type="InterPro" id="IPR000719">
    <property type="entry name" value="Prot_kinase_dom"/>
</dbReference>
<accession>A0A453P718</accession>
<dbReference type="PROSITE" id="PS50011">
    <property type="entry name" value="PROTEIN_KINASE_DOM"/>
    <property type="match status" value="1"/>
</dbReference>
<dbReference type="PANTHER" id="PTHR48011">
    <property type="entry name" value="CCR4-NOT TRANSCRIPTIONAL COMPLEX SUBUNIT CAF120-RELATED"/>
    <property type="match status" value="1"/>
</dbReference>
<dbReference type="Gene3D" id="1.10.510.10">
    <property type="entry name" value="Transferase(Phosphotransferase) domain 1"/>
    <property type="match status" value="2"/>
</dbReference>
<dbReference type="SUPFAM" id="SSF56112">
    <property type="entry name" value="Protein kinase-like (PK-like)"/>
    <property type="match status" value="1"/>
</dbReference>
<dbReference type="GO" id="GO:0004672">
    <property type="term" value="F:protein kinase activity"/>
    <property type="evidence" value="ECO:0007669"/>
    <property type="project" value="InterPro"/>
</dbReference>
<dbReference type="AlphaFoldDB" id="A0A453P718"/>
<dbReference type="InterPro" id="IPR052751">
    <property type="entry name" value="Plant_MAPKKK"/>
</dbReference>
<dbReference type="GO" id="GO:0005524">
    <property type="term" value="F:ATP binding"/>
    <property type="evidence" value="ECO:0007669"/>
    <property type="project" value="InterPro"/>
</dbReference>
<name>A0A453P718_AEGTS</name>
<dbReference type="Gramene" id="AET6Gv20629800.1">
    <property type="protein sequence ID" value="AET6Gv20629800.1"/>
    <property type="gene ID" value="AET6Gv20629800"/>
</dbReference>
<organism evidence="2 3">
    <name type="scientific">Aegilops tauschii subsp. strangulata</name>
    <name type="common">Goatgrass</name>
    <dbReference type="NCBI Taxonomy" id="200361"/>
    <lineage>
        <taxon>Eukaryota</taxon>
        <taxon>Viridiplantae</taxon>
        <taxon>Streptophyta</taxon>
        <taxon>Embryophyta</taxon>
        <taxon>Tracheophyta</taxon>
        <taxon>Spermatophyta</taxon>
        <taxon>Magnoliopsida</taxon>
        <taxon>Liliopsida</taxon>
        <taxon>Poales</taxon>
        <taxon>Poaceae</taxon>
        <taxon>BOP clade</taxon>
        <taxon>Pooideae</taxon>
        <taxon>Triticodae</taxon>
        <taxon>Triticeae</taxon>
        <taxon>Triticinae</taxon>
        <taxon>Aegilops</taxon>
    </lineage>
</organism>
<reference evidence="3" key="1">
    <citation type="journal article" date="2014" name="Science">
        <title>Ancient hybridizations among the ancestral genomes of bread wheat.</title>
        <authorList>
            <consortium name="International Wheat Genome Sequencing Consortium,"/>
            <person name="Marcussen T."/>
            <person name="Sandve S.R."/>
            <person name="Heier L."/>
            <person name="Spannagl M."/>
            <person name="Pfeifer M."/>
            <person name="Jakobsen K.S."/>
            <person name="Wulff B.B."/>
            <person name="Steuernagel B."/>
            <person name="Mayer K.F."/>
            <person name="Olsen O.A."/>
        </authorList>
    </citation>
    <scope>NUCLEOTIDE SEQUENCE [LARGE SCALE GENOMIC DNA]</scope>
    <source>
        <strain evidence="3">cv. AL8/78</strain>
    </source>
</reference>
<reference evidence="2" key="5">
    <citation type="journal article" date="2021" name="G3 (Bethesda)">
        <title>Aegilops tauschii genome assembly Aet v5.0 features greater sequence contiguity and improved annotation.</title>
        <authorList>
            <person name="Wang L."/>
            <person name="Zhu T."/>
            <person name="Rodriguez J.C."/>
            <person name="Deal K.R."/>
            <person name="Dubcovsky J."/>
            <person name="McGuire P.E."/>
            <person name="Lux T."/>
            <person name="Spannagl M."/>
            <person name="Mayer K.F.X."/>
            <person name="Baldrich P."/>
            <person name="Meyers B.C."/>
            <person name="Huo N."/>
            <person name="Gu Y.Q."/>
            <person name="Zhou H."/>
            <person name="Devos K.M."/>
            <person name="Bennetzen J.L."/>
            <person name="Unver T."/>
            <person name="Budak H."/>
            <person name="Gulick P.J."/>
            <person name="Galiba G."/>
            <person name="Kalapos B."/>
            <person name="Nelson D.R."/>
            <person name="Li P."/>
            <person name="You F.M."/>
            <person name="Luo M.C."/>
            <person name="Dvorak J."/>
        </authorList>
    </citation>
    <scope>NUCLEOTIDE SEQUENCE [LARGE SCALE GENOMIC DNA]</scope>
    <source>
        <strain evidence="2">cv. AL8/78</strain>
    </source>
</reference>
<sequence length="218" mass="22906">LVCGQPYKVSSESIQPEHRRPTMDVAVVKQLRRIRMLGRGAYGTVVWLASDKAFGKLLSVKSAGGAAQLECDGSVLSGLCSPHIIPCLCSRAAESGKYQLFLKVAPGGSLADEAVRNGGCLPESAIRAYAGDVARRLECGEYQLFLDGRARLTDFGCARAVDSLLPMGGTPAFMVPEVVRGEEQGPASDIWLSAAPVIAVAAGADGRDRSGVEGERGN</sequence>
<proteinExistence type="predicted"/>
<dbReference type="PANTHER" id="PTHR48011:SF17">
    <property type="entry name" value="PROTEIN KINASE DOMAIN-CONTAINING PROTEIN"/>
    <property type="match status" value="1"/>
</dbReference>
<evidence type="ECO:0000313" key="3">
    <source>
        <dbReference type="Proteomes" id="UP000015105"/>
    </source>
</evidence>
<evidence type="ECO:0000313" key="2">
    <source>
        <dbReference type="EnsemblPlants" id="AET6Gv20629800.1"/>
    </source>
</evidence>
<feature type="domain" description="Protein kinase" evidence="1">
    <location>
        <begin position="31"/>
        <end position="218"/>
    </location>
</feature>
<dbReference type="EnsemblPlants" id="AET6Gv20629800.1">
    <property type="protein sequence ID" value="AET6Gv20629800.1"/>
    <property type="gene ID" value="AET6Gv20629800"/>
</dbReference>
<dbReference type="STRING" id="200361.A0A453P718"/>
<keyword evidence="3" id="KW-1185">Reference proteome</keyword>
<dbReference type="SMART" id="SM00220">
    <property type="entry name" value="S_TKc"/>
    <property type="match status" value="1"/>
</dbReference>
<dbReference type="InterPro" id="IPR011009">
    <property type="entry name" value="Kinase-like_dom_sf"/>
</dbReference>
<reference evidence="3" key="2">
    <citation type="journal article" date="2017" name="Nat. Plants">
        <title>The Aegilops tauschii genome reveals multiple impacts of transposons.</title>
        <authorList>
            <person name="Zhao G."/>
            <person name="Zou C."/>
            <person name="Li K."/>
            <person name="Wang K."/>
            <person name="Li T."/>
            <person name="Gao L."/>
            <person name="Zhang X."/>
            <person name="Wang H."/>
            <person name="Yang Z."/>
            <person name="Liu X."/>
            <person name="Jiang W."/>
            <person name="Mao L."/>
            <person name="Kong X."/>
            <person name="Jiao Y."/>
            <person name="Jia J."/>
        </authorList>
    </citation>
    <scope>NUCLEOTIDE SEQUENCE [LARGE SCALE GENOMIC DNA]</scope>
    <source>
        <strain evidence="3">cv. AL8/78</strain>
    </source>
</reference>
<reference evidence="2" key="4">
    <citation type="submission" date="2019-03" db="UniProtKB">
        <authorList>
            <consortium name="EnsemblPlants"/>
        </authorList>
    </citation>
    <scope>IDENTIFICATION</scope>
</reference>
<dbReference type="GO" id="GO:0007165">
    <property type="term" value="P:signal transduction"/>
    <property type="evidence" value="ECO:0007669"/>
    <property type="project" value="TreeGrafter"/>
</dbReference>
<dbReference type="Proteomes" id="UP000015105">
    <property type="component" value="Chromosome 6D"/>
</dbReference>
<evidence type="ECO:0000259" key="1">
    <source>
        <dbReference type="PROSITE" id="PS50011"/>
    </source>
</evidence>
<reference evidence="2" key="3">
    <citation type="journal article" date="2017" name="Nature">
        <title>Genome sequence of the progenitor of the wheat D genome Aegilops tauschii.</title>
        <authorList>
            <person name="Luo M.C."/>
            <person name="Gu Y.Q."/>
            <person name="Puiu D."/>
            <person name="Wang H."/>
            <person name="Twardziok S.O."/>
            <person name="Deal K.R."/>
            <person name="Huo N."/>
            <person name="Zhu T."/>
            <person name="Wang L."/>
            <person name="Wang Y."/>
            <person name="McGuire P.E."/>
            <person name="Liu S."/>
            <person name="Long H."/>
            <person name="Ramasamy R.K."/>
            <person name="Rodriguez J.C."/>
            <person name="Van S.L."/>
            <person name="Yuan L."/>
            <person name="Wang Z."/>
            <person name="Xia Z."/>
            <person name="Xiao L."/>
            <person name="Anderson O.D."/>
            <person name="Ouyang S."/>
            <person name="Liang Y."/>
            <person name="Zimin A.V."/>
            <person name="Pertea G."/>
            <person name="Qi P."/>
            <person name="Bennetzen J.L."/>
            <person name="Dai X."/>
            <person name="Dawson M.W."/>
            <person name="Muller H.G."/>
            <person name="Kugler K."/>
            <person name="Rivarola-Duarte L."/>
            <person name="Spannagl M."/>
            <person name="Mayer K.F.X."/>
            <person name="Lu F.H."/>
            <person name="Bevan M.W."/>
            <person name="Leroy P."/>
            <person name="Li P."/>
            <person name="You F.M."/>
            <person name="Sun Q."/>
            <person name="Liu Z."/>
            <person name="Lyons E."/>
            <person name="Wicker T."/>
            <person name="Salzberg S.L."/>
            <person name="Devos K.M."/>
            <person name="Dvorak J."/>
        </authorList>
    </citation>
    <scope>NUCLEOTIDE SEQUENCE [LARGE SCALE GENOMIC DNA]</scope>
    <source>
        <strain evidence="2">cv. AL8/78</strain>
    </source>
</reference>
<protein>
    <recommendedName>
        <fullName evidence="1">Protein kinase domain-containing protein</fullName>
    </recommendedName>
</protein>